<accession>A0ABY2T3N4</accession>
<reference evidence="3 4" key="1">
    <citation type="submission" date="2019-04" db="EMBL/GenBank/DDBJ databases">
        <title>Lysinibacillus genome sequencing.</title>
        <authorList>
            <person name="Dunlap C."/>
        </authorList>
    </citation>
    <scope>NUCLEOTIDE SEQUENCE [LARGE SCALE GENOMIC DNA]</scope>
    <source>
        <strain evidence="3 4">KCTC 33042</strain>
    </source>
</reference>
<feature type="domain" description="DUF2786" evidence="1">
    <location>
        <begin position="22"/>
        <end position="59"/>
    </location>
</feature>
<dbReference type="InterPro" id="IPR055592">
    <property type="entry name" value="DUF7168"/>
</dbReference>
<dbReference type="EMBL" id="SZPT01000001">
    <property type="protein sequence ID" value="TKI50628.1"/>
    <property type="molecule type" value="Genomic_DNA"/>
</dbReference>
<evidence type="ECO:0000313" key="3">
    <source>
        <dbReference type="EMBL" id="TKI50628.1"/>
    </source>
</evidence>
<feature type="domain" description="DUF7168" evidence="2">
    <location>
        <begin position="75"/>
        <end position="213"/>
    </location>
</feature>
<dbReference type="Pfam" id="PF23771">
    <property type="entry name" value="DUF7168"/>
    <property type="match status" value="1"/>
</dbReference>
<protein>
    <submittedName>
        <fullName evidence="3">DUF2786 domain-containing protein</fullName>
    </submittedName>
</protein>
<dbReference type="Pfam" id="PF10979">
    <property type="entry name" value="DUF2786"/>
    <property type="match status" value="1"/>
</dbReference>
<evidence type="ECO:0000313" key="4">
    <source>
        <dbReference type="Proteomes" id="UP000308330"/>
    </source>
</evidence>
<dbReference type="InterPro" id="IPR024498">
    <property type="entry name" value="DUF2786"/>
</dbReference>
<evidence type="ECO:0000259" key="2">
    <source>
        <dbReference type="Pfam" id="PF23771"/>
    </source>
</evidence>
<gene>
    <name evidence="3" type="ORF">FC748_05305</name>
</gene>
<keyword evidence="4" id="KW-1185">Reference proteome</keyword>
<evidence type="ECO:0000259" key="1">
    <source>
        <dbReference type="Pfam" id="PF10979"/>
    </source>
</evidence>
<organism evidence="3 4">
    <name type="scientific">Lysinibacillus tabacifolii</name>
    <dbReference type="NCBI Taxonomy" id="1173107"/>
    <lineage>
        <taxon>Bacteria</taxon>
        <taxon>Bacillati</taxon>
        <taxon>Bacillota</taxon>
        <taxon>Bacilli</taxon>
        <taxon>Bacillales</taxon>
        <taxon>Bacillaceae</taxon>
        <taxon>Lysinibacillus</taxon>
    </lineage>
</organism>
<comment type="caution">
    <text evidence="3">The sequence shown here is derived from an EMBL/GenBank/DDBJ whole genome shotgun (WGS) entry which is preliminary data.</text>
</comment>
<proteinExistence type="predicted"/>
<dbReference type="Proteomes" id="UP000308330">
    <property type="component" value="Unassembled WGS sequence"/>
</dbReference>
<name>A0ABY2T3N4_9BACI</name>
<sequence>MLDYLINFARGSEKMTNRNESIIEKIKGLLALANDNQNDEECQTAFMMAQKLMIKYDISSSELVENYNNRAISENQATAYKTLYWWERQLANIITRNFRVTWYYNSKIIKGASKKKRAIVFMGFESDVALAKEMYVLAYDVLSFYVQKFVYDYYDGAQLHRTKRMTTELKNSYTRGFLRGMEEKFDEQVKAMEQEYGLMVLLPTEVKQEYDKRFGSRKGLTYKIPPVEEIEVYQRGFRDGNQVDYTKSSLDKDKSLL</sequence>